<dbReference type="GO" id="GO:0035613">
    <property type="term" value="F:RNA stem-loop binding"/>
    <property type="evidence" value="ECO:0007669"/>
    <property type="project" value="TreeGrafter"/>
</dbReference>
<keyword evidence="8" id="KW-0695">RNA-directed DNA polymerase</keyword>
<proteinExistence type="inferred from homology"/>
<dbReference type="STRING" id="85066.A0A091FA32"/>
<dbReference type="PANTHER" id="PTHR41694:SF3">
    <property type="entry name" value="RNA-DIRECTED DNA POLYMERASE-RELATED"/>
    <property type="match status" value="1"/>
</dbReference>
<evidence type="ECO:0000256" key="5">
    <source>
        <dbReference type="ARBA" id="ARBA00022722"/>
    </source>
</evidence>
<dbReference type="GO" id="GO:0003964">
    <property type="term" value="F:RNA-directed DNA polymerase activity"/>
    <property type="evidence" value="ECO:0007669"/>
    <property type="project" value="UniProtKB-KW"/>
</dbReference>
<dbReference type="EC" id="3.1.26.4" evidence="2"/>
<dbReference type="PROSITE" id="PS50878">
    <property type="entry name" value="RT_POL"/>
    <property type="match status" value="1"/>
</dbReference>
<dbReference type="InterPro" id="IPR043128">
    <property type="entry name" value="Rev_trsase/Diguanyl_cyclase"/>
</dbReference>
<evidence type="ECO:0000259" key="9">
    <source>
        <dbReference type="PROSITE" id="PS50878"/>
    </source>
</evidence>
<evidence type="ECO:0000256" key="3">
    <source>
        <dbReference type="ARBA" id="ARBA00022679"/>
    </source>
</evidence>
<dbReference type="InterPro" id="IPR043502">
    <property type="entry name" value="DNA/RNA_pol_sf"/>
</dbReference>
<sequence>WSLEEENLKALKTLADEQLAKGNITPTNSPWNTLVFVIQKPGENRWRLLQDLREINKVIEDMGPLQPGMPSPSMFPQHWHLAVLDIKDCFFHILPHPADTPQFAFSMPSINREAPMKRYHWLVLPQGMKNSPTLCQEYIAKILSPICAKAEKAIILHYMDDVLVCAPNNQYLEQTLNMVIEALEVKGFELQPEKMQRTSPWEYLGLKITEMSITPTLITINNNPKTLVKLQQLCGTLTYIKHWLGLTTEDIAPIVNLL</sequence>
<dbReference type="InterPro" id="IPR000477">
    <property type="entry name" value="RT_dom"/>
</dbReference>
<dbReference type="Gene3D" id="3.30.70.270">
    <property type="match status" value="2"/>
</dbReference>
<evidence type="ECO:0000313" key="10">
    <source>
        <dbReference type="EMBL" id="KFO65429.1"/>
    </source>
</evidence>
<keyword evidence="3" id="KW-0808">Transferase</keyword>
<evidence type="ECO:0000256" key="7">
    <source>
        <dbReference type="ARBA" id="ARBA00022801"/>
    </source>
</evidence>
<dbReference type="SUPFAM" id="SSF56672">
    <property type="entry name" value="DNA/RNA polymerases"/>
    <property type="match status" value="1"/>
</dbReference>
<evidence type="ECO:0000313" key="11">
    <source>
        <dbReference type="Proteomes" id="UP000052976"/>
    </source>
</evidence>
<keyword evidence="4" id="KW-0548">Nucleotidyltransferase</keyword>
<evidence type="ECO:0000256" key="8">
    <source>
        <dbReference type="ARBA" id="ARBA00022918"/>
    </source>
</evidence>
<feature type="non-terminal residue" evidence="10">
    <location>
        <position position="258"/>
    </location>
</feature>
<keyword evidence="7" id="KW-0378">Hydrolase</keyword>
<keyword evidence="5" id="KW-0540">Nuclease</keyword>
<feature type="domain" description="Reverse transcriptase" evidence="9">
    <location>
        <begin position="19"/>
        <end position="208"/>
    </location>
</feature>
<evidence type="ECO:0000256" key="1">
    <source>
        <dbReference type="ARBA" id="ARBA00010879"/>
    </source>
</evidence>
<accession>A0A091FA32</accession>
<dbReference type="PANTHER" id="PTHR41694">
    <property type="entry name" value="ENDOGENOUS RETROVIRUS GROUP K MEMBER POL PROTEIN"/>
    <property type="match status" value="1"/>
</dbReference>
<feature type="non-terminal residue" evidence="10">
    <location>
        <position position="1"/>
    </location>
</feature>
<evidence type="ECO:0000256" key="2">
    <source>
        <dbReference type="ARBA" id="ARBA00012180"/>
    </source>
</evidence>
<reference evidence="10 11" key="1">
    <citation type="submission" date="2014-04" db="EMBL/GenBank/DDBJ databases">
        <title>Genome evolution of avian class.</title>
        <authorList>
            <person name="Zhang G."/>
            <person name="Li C."/>
        </authorList>
    </citation>
    <scope>NUCLEOTIDE SEQUENCE [LARGE SCALE GENOMIC DNA]</scope>
    <source>
        <strain evidence="10">BGI_N302</strain>
    </source>
</reference>
<comment type="similarity">
    <text evidence="1">Belongs to the beta type-B retroviral polymerase family. HERV class-II K(HML-2) pol subfamily.</text>
</comment>
<organism evidence="10 11">
    <name type="scientific">Corvus brachyrhynchos</name>
    <name type="common">American crow</name>
    <dbReference type="NCBI Taxonomy" id="85066"/>
    <lineage>
        <taxon>Eukaryota</taxon>
        <taxon>Metazoa</taxon>
        <taxon>Chordata</taxon>
        <taxon>Craniata</taxon>
        <taxon>Vertebrata</taxon>
        <taxon>Euteleostomi</taxon>
        <taxon>Archelosauria</taxon>
        <taxon>Archosauria</taxon>
        <taxon>Dinosauria</taxon>
        <taxon>Saurischia</taxon>
        <taxon>Theropoda</taxon>
        <taxon>Coelurosauria</taxon>
        <taxon>Aves</taxon>
        <taxon>Neognathae</taxon>
        <taxon>Neoaves</taxon>
        <taxon>Telluraves</taxon>
        <taxon>Australaves</taxon>
        <taxon>Passeriformes</taxon>
        <taxon>Corvoidea</taxon>
        <taxon>Corvidae</taxon>
        <taxon>Corvus</taxon>
    </lineage>
</organism>
<dbReference type="Pfam" id="PF00078">
    <property type="entry name" value="RVT_1"/>
    <property type="match status" value="1"/>
</dbReference>
<dbReference type="EMBL" id="KK719746">
    <property type="protein sequence ID" value="KFO65429.1"/>
    <property type="molecule type" value="Genomic_DNA"/>
</dbReference>
<dbReference type="GO" id="GO:0004523">
    <property type="term" value="F:RNA-DNA hybrid ribonuclease activity"/>
    <property type="evidence" value="ECO:0007669"/>
    <property type="project" value="UniProtKB-EC"/>
</dbReference>
<dbReference type="Proteomes" id="UP000052976">
    <property type="component" value="Unassembled WGS sequence"/>
</dbReference>
<evidence type="ECO:0000256" key="6">
    <source>
        <dbReference type="ARBA" id="ARBA00022759"/>
    </source>
</evidence>
<keyword evidence="11" id="KW-1185">Reference proteome</keyword>
<name>A0A091FA32_CORBR</name>
<dbReference type="Gene3D" id="3.10.10.10">
    <property type="entry name" value="HIV Type 1 Reverse Transcriptase, subunit A, domain 1"/>
    <property type="match status" value="1"/>
</dbReference>
<protein>
    <recommendedName>
        <fullName evidence="2">ribonuclease H</fullName>
        <ecNumber evidence="2">3.1.26.4</ecNumber>
    </recommendedName>
</protein>
<dbReference type="AlphaFoldDB" id="A0A091FA32"/>
<evidence type="ECO:0000256" key="4">
    <source>
        <dbReference type="ARBA" id="ARBA00022695"/>
    </source>
</evidence>
<gene>
    <name evidence="10" type="ORF">N302_14338</name>
</gene>
<keyword evidence="6" id="KW-0255">Endonuclease</keyword>